<keyword evidence="10" id="KW-1185">Reference proteome</keyword>
<dbReference type="Proteomes" id="UP001153069">
    <property type="component" value="Unassembled WGS sequence"/>
</dbReference>
<keyword evidence="5 8" id="KW-1133">Transmembrane helix</keyword>
<accession>A0A9N8DJK4</accession>
<feature type="compositionally biased region" description="Polar residues" evidence="7">
    <location>
        <begin position="234"/>
        <end position="247"/>
    </location>
</feature>
<dbReference type="InterPro" id="IPR036259">
    <property type="entry name" value="MFS_trans_sf"/>
</dbReference>
<gene>
    <name evidence="9" type="ORF">SEMRO_178_G078260.1</name>
</gene>
<feature type="compositionally biased region" description="Acidic residues" evidence="7">
    <location>
        <begin position="27"/>
        <end position="38"/>
    </location>
</feature>
<dbReference type="SUPFAM" id="SSF103473">
    <property type="entry name" value="MFS general substrate transporter"/>
    <property type="match status" value="1"/>
</dbReference>
<evidence type="ECO:0000256" key="8">
    <source>
        <dbReference type="SAM" id="Phobius"/>
    </source>
</evidence>
<sequence length="743" mass="80478">MHQGMTPASAEHQLTVEQQAEVATNEVDVDELEVDTSTEELLPPVSNDINKWDDDEEPNSAMIDDNALFMPPTQNNDTQEATHTINHEPTHSIDSGDSLKQETSSDPPKEQLATVSTEEEDIVNPDQNKEPEQSTRVETPEAIAPEEEENPGSTSGAVDQQDTHNSSTEFKTLVPPVVEGADTMEVPSESNTAQAASREEDAPLSSDNDNGNDTPEDKHSDATDQAEDSEESLADNNNEQKQQTSLTTCTENNLPWWYPHFRGRPVFYGTKEALGWACTAVGMAAVLIGTGAFILPAMAKLAKEEAGCETEAPSSSDPIPPCEGKVYGIKPSSLLTVMSTVVGLASAFVIPPVGAIVDYTSHRRLIGRWLSALYAVLILCMVFLNEDSWFALVIILLLAISIGWAISMLFNAYLPELTDDENRLNEFSKAFTVLIFSAMVVYLAIVMGIGLAFGVADDDVALARIAAIVAFCLSSVLLYASWGLLFEERMASHELPPGQTLWGAGFRQVYRTSIKIWNDYRALKWFYISICFGDAAIQSLSVIAITFITDHLEFSSQQVGAAALLLLLGSIPGAIVGAFINKKFNPIKSSALAVFGMLVGTGLGSIILKGPGQETLTYMFAFSWGFGTGWKYTGDRVLAAGIIPQGQDAELMGFYMFCGQIFAWAPSLVFTILNEAGVSQRIGLATLCVVFLGALLSYIMMGDYAEAVGAADRLRVDTIPSVAHRFDKGEKSTEISPEEVALP</sequence>
<dbReference type="CDD" id="cd06174">
    <property type="entry name" value="MFS"/>
    <property type="match status" value="1"/>
</dbReference>
<keyword evidence="3" id="KW-0813">Transport</keyword>
<feature type="compositionally biased region" description="Polar residues" evidence="7">
    <location>
        <begin position="151"/>
        <end position="170"/>
    </location>
</feature>
<dbReference type="InterPro" id="IPR024671">
    <property type="entry name" value="Atg22-like"/>
</dbReference>
<feature type="transmembrane region" description="Helical" evidence="8">
    <location>
        <begin position="525"/>
        <end position="548"/>
    </location>
</feature>
<feature type="compositionally biased region" description="Polar residues" evidence="7">
    <location>
        <begin position="72"/>
        <end position="84"/>
    </location>
</feature>
<reference evidence="9" key="1">
    <citation type="submission" date="2020-06" db="EMBL/GenBank/DDBJ databases">
        <authorList>
            <consortium name="Plant Systems Biology data submission"/>
        </authorList>
    </citation>
    <scope>NUCLEOTIDE SEQUENCE</scope>
    <source>
        <strain evidence="9">D6</strain>
    </source>
</reference>
<dbReference type="OrthoDB" id="191614at2759"/>
<dbReference type="GO" id="GO:0012505">
    <property type="term" value="C:endomembrane system"/>
    <property type="evidence" value="ECO:0007669"/>
    <property type="project" value="UniProtKB-SubCell"/>
</dbReference>
<comment type="caution">
    <text evidence="9">The sequence shown here is derived from an EMBL/GenBank/DDBJ whole genome shotgun (WGS) entry which is preliminary data.</text>
</comment>
<feature type="transmembrane region" description="Helical" evidence="8">
    <location>
        <begin position="654"/>
        <end position="673"/>
    </location>
</feature>
<feature type="transmembrane region" description="Helical" evidence="8">
    <location>
        <begin position="592"/>
        <end position="610"/>
    </location>
</feature>
<feature type="transmembrane region" description="Helical" evidence="8">
    <location>
        <begin position="461"/>
        <end position="485"/>
    </location>
</feature>
<comment type="subcellular location">
    <subcellularLocation>
        <location evidence="1">Endomembrane system</location>
        <topology evidence="1">Multi-pass membrane protein</topology>
    </subcellularLocation>
</comment>
<evidence type="ECO:0000256" key="1">
    <source>
        <dbReference type="ARBA" id="ARBA00004127"/>
    </source>
</evidence>
<feature type="transmembrane region" description="Helical" evidence="8">
    <location>
        <begin position="334"/>
        <end position="353"/>
    </location>
</feature>
<dbReference type="InterPro" id="IPR050495">
    <property type="entry name" value="ATG22/LtaA_families"/>
</dbReference>
<protein>
    <submittedName>
        <fullName evidence="9">Major facilitator superfamily</fullName>
    </submittedName>
</protein>
<dbReference type="PANTHER" id="PTHR23519:SF1">
    <property type="entry name" value="AUTOPHAGY-RELATED PROTEIN 22"/>
    <property type="match status" value="1"/>
</dbReference>
<evidence type="ECO:0000256" key="7">
    <source>
        <dbReference type="SAM" id="MobiDB-lite"/>
    </source>
</evidence>
<evidence type="ECO:0000256" key="5">
    <source>
        <dbReference type="ARBA" id="ARBA00022989"/>
    </source>
</evidence>
<feature type="transmembrane region" description="Helical" evidence="8">
    <location>
        <begin position="390"/>
        <end position="410"/>
    </location>
</feature>
<feature type="transmembrane region" description="Helical" evidence="8">
    <location>
        <begin position="273"/>
        <end position="295"/>
    </location>
</feature>
<dbReference type="Pfam" id="PF11700">
    <property type="entry name" value="ATG22"/>
    <property type="match status" value="1"/>
</dbReference>
<dbReference type="EMBL" id="CAICTM010000177">
    <property type="protein sequence ID" value="CAB9503872.1"/>
    <property type="molecule type" value="Genomic_DNA"/>
</dbReference>
<name>A0A9N8DJK4_9STRA</name>
<feature type="region of interest" description="Disordered" evidence="7">
    <location>
        <begin position="1"/>
        <end position="247"/>
    </location>
</feature>
<feature type="transmembrane region" description="Helical" evidence="8">
    <location>
        <begin position="682"/>
        <end position="701"/>
    </location>
</feature>
<organism evidence="9 10">
    <name type="scientific">Seminavis robusta</name>
    <dbReference type="NCBI Taxonomy" id="568900"/>
    <lineage>
        <taxon>Eukaryota</taxon>
        <taxon>Sar</taxon>
        <taxon>Stramenopiles</taxon>
        <taxon>Ochrophyta</taxon>
        <taxon>Bacillariophyta</taxon>
        <taxon>Bacillariophyceae</taxon>
        <taxon>Bacillariophycidae</taxon>
        <taxon>Naviculales</taxon>
        <taxon>Naviculaceae</taxon>
        <taxon>Seminavis</taxon>
    </lineage>
</organism>
<feature type="compositionally biased region" description="Acidic residues" evidence="7">
    <location>
        <begin position="224"/>
        <end position="233"/>
    </location>
</feature>
<evidence type="ECO:0000313" key="10">
    <source>
        <dbReference type="Proteomes" id="UP001153069"/>
    </source>
</evidence>
<evidence type="ECO:0000256" key="4">
    <source>
        <dbReference type="ARBA" id="ARBA00022692"/>
    </source>
</evidence>
<feature type="transmembrane region" description="Helical" evidence="8">
    <location>
        <begin position="560"/>
        <end position="580"/>
    </location>
</feature>
<dbReference type="PANTHER" id="PTHR23519">
    <property type="entry name" value="AUTOPHAGY-RELATED PROTEIN 22"/>
    <property type="match status" value="1"/>
</dbReference>
<feature type="transmembrane region" description="Helical" evidence="8">
    <location>
        <begin position="365"/>
        <end position="384"/>
    </location>
</feature>
<evidence type="ECO:0000256" key="3">
    <source>
        <dbReference type="ARBA" id="ARBA00022448"/>
    </source>
</evidence>
<proteinExistence type="inferred from homology"/>
<feature type="transmembrane region" description="Helical" evidence="8">
    <location>
        <begin position="431"/>
        <end position="455"/>
    </location>
</feature>
<dbReference type="Gene3D" id="1.20.1250.20">
    <property type="entry name" value="MFS general substrate transporter like domains"/>
    <property type="match status" value="1"/>
</dbReference>
<feature type="compositionally biased region" description="Basic and acidic residues" evidence="7">
    <location>
        <begin position="127"/>
        <end position="139"/>
    </location>
</feature>
<comment type="similarity">
    <text evidence="2">Belongs to the ATG22 family.</text>
</comment>
<evidence type="ECO:0000256" key="2">
    <source>
        <dbReference type="ARBA" id="ARBA00006978"/>
    </source>
</evidence>
<keyword evidence="6 8" id="KW-0472">Membrane</keyword>
<keyword evidence="4 8" id="KW-0812">Transmembrane</keyword>
<evidence type="ECO:0000313" key="9">
    <source>
        <dbReference type="EMBL" id="CAB9503872.1"/>
    </source>
</evidence>
<evidence type="ECO:0000256" key="6">
    <source>
        <dbReference type="ARBA" id="ARBA00023136"/>
    </source>
</evidence>
<dbReference type="AlphaFoldDB" id="A0A9N8DJK4"/>